<evidence type="ECO:0000256" key="1">
    <source>
        <dbReference type="SAM" id="SignalP"/>
    </source>
</evidence>
<protein>
    <recommendedName>
        <fullName evidence="2">eCIS core domain-containing protein</fullName>
    </recommendedName>
</protein>
<name>A0A2S3YTQ3_9HYPH</name>
<dbReference type="Proteomes" id="UP000237511">
    <property type="component" value="Unassembled WGS sequence"/>
</dbReference>
<dbReference type="PROSITE" id="PS51257">
    <property type="entry name" value="PROKAR_LIPOPROTEIN"/>
    <property type="match status" value="1"/>
</dbReference>
<evidence type="ECO:0000259" key="2">
    <source>
        <dbReference type="Pfam" id="PF13699"/>
    </source>
</evidence>
<dbReference type="EMBL" id="LODU01000006">
    <property type="protein sequence ID" value="POH35016.1"/>
    <property type="molecule type" value="Genomic_DNA"/>
</dbReference>
<dbReference type="AlphaFoldDB" id="A0A2S3YTQ3"/>
<sequence length="190" mass="21215">MFTKFTLVAVILSYPGSAIAACDSDENCSRCLISAFGSCQLTYEAVRPIVDAYRSSLAHQATGRWQSLPSEFSDQIRGKFPSIDLDHVRYATNIFTVHGQAITIGYQIYFPHEIDLREPDGKRLMYHELQHVVQYEDRGGVEPFLVEYIAKAIGKIVQKRSFNVHDDIDLEAEANKKADSVHSGGSASNL</sequence>
<evidence type="ECO:0000313" key="4">
    <source>
        <dbReference type="Proteomes" id="UP000237511"/>
    </source>
</evidence>
<feature type="domain" description="eCIS core" evidence="2">
    <location>
        <begin position="68"/>
        <end position="137"/>
    </location>
</feature>
<proteinExistence type="predicted"/>
<reference evidence="3 4" key="1">
    <citation type="journal article" date="2014" name="Syst. Appl. Microbiol.">
        <title>Microsymbionts of Phaseolus vulgaris in acid and alkaline soils of Mexico.</title>
        <authorList>
            <person name="Verastegui-Valdes M.M."/>
            <person name="Zhang Y.J."/>
            <person name="Rivera-Orduna F.N."/>
            <person name="Cheng H.P."/>
            <person name="Sui X.H."/>
            <person name="Wang E.T."/>
        </authorList>
    </citation>
    <scope>NUCLEOTIDE SEQUENCE [LARGE SCALE GENOMIC DNA]</scope>
    <source>
        <strain evidence="3 4">FG01</strain>
    </source>
</reference>
<comment type="caution">
    <text evidence="3">The sequence shown here is derived from an EMBL/GenBank/DDBJ whole genome shotgun (WGS) entry which is preliminary data.</text>
</comment>
<feature type="signal peptide" evidence="1">
    <location>
        <begin position="1"/>
        <end position="20"/>
    </location>
</feature>
<keyword evidence="1" id="KW-0732">Signal</keyword>
<feature type="chain" id="PRO_5015565121" description="eCIS core domain-containing protein" evidence="1">
    <location>
        <begin position="21"/>
        <end position="190"/>
    </location>
</feature>
<evidence type="ECO:0000313" key="3">
    <source>
        <dbReference type="EMBL" id="POH35016.1"/>
    </source>
</evidence>
<dbReference type="Pfam" id="PF13699">
    <property type="entry name" value="eCIS_core"/>
    <property type="match status" value="1"/>
</dbReference>
<dbReference type="RefSeq" id="WP_037421662.1">
    <property type="nucleotide sequence ID" value="NZ_LODU01000006.1"/>
</dbReference>
<accession>A0A2S3YTQ3</accession>
<dbReference type="InterPro" id="IPR025295">
    <property type="entry name" value="eCIS_core_dom"/>
</dbReference>
<gene>
    <name evidence="3" type="ORF">ATY31_04470</name>
</gene>
<organism evidence="3 4">
    <name type="scientific">Sinorhizobium americanum</name>
    <dbReference type="NCBI Taxonomy" id="194963"/>
    <lineage>
        <taxon>Bacteria</taxon>
        <taxon>Pseudomonadati</taxon>
        <taxon>Pseudomonadota</taxon>
        <taxon>Alphaproteobacteria</taxon>
        <taxon>Hyphomicrobiales</taxon>
        <taxon>Rhizobiaceae</taxon>
        <taxon>Sinorhizobium/Ensifer group</taxon>
        <taxon>Sinorhizobium</taxon>
    </lineage>
</organism>